<dbReference type="Pfam" id="PF15232">
    <property type="entry name" value="DUF4585"/>
    <property type="match status" value="1"/>
</dbReference>
<feature type="compositionally biased region" description="Polar residues" evidence="1">
    <location>
        <begin position="1280"/>
        <end position="1293"/>
    </location>
</feature>
<evidence type="ECO:0000256" key="1">
    <source>
        <dbReference type="SAM" id="MobiDB-lite"/>
    </source>
</evidence>
<feature type="compositionally biased region" description="Polar residues" evidence="1">
    <location>
        <begin position="840"/>
        <end position="851"/>
    </location>
</feature>
<protein>
    <submittedName>
        <fullName evidence="4">Uncharacterized protein C10orf71 homolog</fullName>
    </submittedName>
</protein>
<feature type="compositionally biased region" description="Low complexity" evidence="1">
    <location>
        <begin position="1137"/>
        <end position="1148"/>
    </location>
</feature>
<feature type="region of interest" description="Disordered" evidence="1">
    <location>
        <begin position="1137"/>
        <end position="1156"/>
    </location>
</feature>
<feature type="region of interest" description="Disordered" evidence="1">
    <location>
        <begin position="334"/>
        <end position="357"/>
    </location>
</feature>
<dbReference type="PANTHER" id="PTHR33775">
    <property type="entry name" value="CARDIAC-ENRICHED FHL2-INTERACTING PROTEIN-RELATED"/>
    <property type="match status" value="1"/>
</dbReference>
<feature type="compositionally biased region" description="Low complexity" evidence="1">
    <location>
        <begin position="893"/>
        <end position="903"/>
    </location>
</feature>
<evidence type="ECO:0000259" key="2">
    <source>
        <dbReference type="Pfam" id="PF15232"/>
    </source>
</evidence>
<feature type="compositionally biased region" description="Basic and acidic residues" evidence="1">
    <location>
        <begin position="811"/>
        <end position="838"/>
    </location>
</feature>
<feature type="compositionally biased region" description="Basic residues" evidence="1">
    <location>
        <begin position="1244"/>
        <end position="1255"/>
    </location>
</feature>
<accession>A0ABM1K7P1</accession>
<dbReference type="Proteomes" id="UP000694871">
    <property type="component" value="Unplaced"/>
</dbReference>
<dbReference type="InterPro" id="IPR052303">
    <property type="entry name" value="CEFIP"/>
</dbReference>
<proteinExistence type="predicted"/>
<feature type="compositionally biased region" description="Basic and acidic residues" evidence="1">
    <location>
        <begin position="1041"/>
        <end position="1056"/>
    </location>
</feature>
<feature type="compositionally biased region" description="Basic and acidic residues" evidence="1">
    <location>
        <begin position="872"/>
        <end position="887"/>
    </location>
</feature>
<gene>
    <name evidence="4" type="primary">LOC107113021</name>
</gene>
<feature type="region of interest" description="Disordered" evidence="1">
    <location>
        <begin position="595"/>
        <end position="790"/>
    </location>
</feature>
<dbReference type="InterPro" id="IPR027838">
    <property type="entry name" value="DUF4585"/>
</dbReference>
<feature type="compositionally biased region" description="Low complexity" evidence="1">
    <location>
        <begin position="395"/>
        <end position="408"/>
    </location>
</feature>
<evidence type="ECO:0000313" key="3">
    <source>
        <dbReference type="Proteomes" id="UP000694871"/>
    </source>
</evidence>
<keyword evidence="3" id="KW-1185">Reference proteome</keyword>
<dbReference type="RefSeq" id="XP_015269728.1">
    <property type="nucleotide sequence ID" value="XM_015414242.1"/>
</dbReference>
<feature type="compositionally biased region" description="Basic and acidic residues" evidence="1">
    <location>
        <begin position="1099"/>
        <end position="1111"/>
    </location>
</feature>
<feature type="region of interest" description="Disordered" evidence="1">
    <location>
        <begin position="1179"/>
        <end position="1313"/>
    </location>
</feature>
<sequence length="1466" mass="159737">MQGSKKHTDGQSDSSSIGSLLDETDKEVCSLTDRAFKSLCLDELETSYAEAGPVASPRIQHPFSSKYFQGPRNHALKKNIASNKLLPQTEEHSTFQQLLKDTPKEKRALTSSIPNIRRKLGLPVPNLHHYKHTSKVSSLIKTFDKAENQDAPATAAHPVKNHLPKCPSICGADMAFWGGKTILNIPKELSEFSGACQNVGGVQARHDTHKRCHNPMDLFGQGPPRYYSVPAVASNLPQSRISASSKKTVKKRIGKAKETAERGNFLHSENSAFESWNAHHKKLGGMRGSTELMPPEANLAYLEETPCFREPCTPDGQLSPLETADSVVLEEDVSSDAFPQNPQPRSPLSPASLCQSPSLPLSAARDPLIFIPPSSGLAVSEGGIPTPPPLPSNIPFPRALSPQAAASPAPTPKAPIPLPGMPRGPLLPKANPHSADAHVPRVTLHPEKTTRLERDPELGKAGPPWRRQKAVRRGMEVGADLAGEGLEMKDPARGNSSGATAFADMAAPDSHVTVPDASSPSFSITQLLTPLIPPKREKEPSESPLLVATPPLSEAEAAQELQERTLHGPQDNYKSKASSLLFNLKDIRKRVKSTYSPSPLLRAFEDKKKIKEPGSLKASVRILLEGSSSKAAENDEAGKTCSTQEKTRTTHFKGPLQGNRRTLSSPPSKAGSSGDQKRNPLQQEDSMDFEDGESVSADEFHPKGHSPRQCPPLSQSEQDTYLQNVSSWDPKNRKGAGVGPRESPNFFFAAEENMHGSENQACPDSGTEQKDKRSTSSSEQSFVSIVDQPPHEESYSLMQLFQKACLQESQRNMDKGSVEEKPSDKEGGESGRLEEASHGHSLSNYDSSTDGKSGREVEQREEEEEEEEEEMLQERLRGERREGRGQRLDLASEEPLTPTPSSSFKPNLFKIKDNTFKSPPVIKAVKLPLFRSLSCDGAIAGGYRESEKQACGPFRTTPVIQETDWPLSRNRRQQRTWRAAAETDREGDESGYRPARAGGQRAGKGKLATDSTVQKEPRSFYEQQPVEDDEGAAVAQGTVQNEDKDREERLIRDKEKARARKLRPSSTSQLHLEGDLVQNEAREKANYYKHSLSSKRRSGSCEKKVITRESRSPTASETQAYSPAFSDAFGDALCTPSVASSTVPSPRSDSTMQSAFTSPLSDAAATCSTAQAEKAAAASSLHRGTYGEDNPSVAETSGPMQASQLSGHTNGSSVTNERPRLMRQMVKTAAKPPAVPPKTEKALRRAKKLASRRKKVETQQKKSTAESVLPCEDITPFPTHLSSPVTPSKSHQLTLPPIPSSPTPSSPATQRKLLQDPDSGEYFMVDLPTQFKTLYDPESGRYIQVSLPSSKRDLSQTLSSEVPAPPYVLCPSDLPARVSSVPVRASPSQFSEPASFVGGAFSESAPDWQQDGCYPESLNNHLYLESAVSEDHTQEADGPPFNFERDDKTDIISLGAIEDFAVEGIS</sequence>
<feature type="compositionally biased region" description="Polar residues" evidence="1">
    <location>
        <begin position="1193"/>
        <end position="1216"/>
    </location>
</feature>
<evidence type="ECO:0000313" key="4">
    <source>
        <dbReference type="RefSeq" id="XP_015269728.1"/>
    </source>
</evidence>
<feature type="compositionally biased region" description="Basic and acidic residues" evidence="1">
    <location>
        <begin position="435"/>
        <end position="458"/>
    </location>
</feature>
<feature type="region of interest" description="Disordered" evidence="1">
    <location>
        <begin position="380"/>
        <end position="471"/>
    </location>
</feature>
<feature type="compositionally biased region" description="Basic and acidic residues" evidence="1">
    <location>
        <begin position="603"/>
        <end position="614"/>
    </location>
</feature>
<feature type="compositionally biased region" description="Pro residues" evidence="1">
    <location>
        <begin position="409"/>
        <end position="422"/>
    </location>
</feature>
<feature type="region of interest" description="Disordered" evidence="1">
    <location>
        <begin position="808"/>
        <end position="912"/>
    </location>
</feature>
<feature type="domain" description="DUF4585" evidence="2">
    <location>
        <begin position="1306"/>
        <end position="1372"/>
    </location>
</feature>
<feature type="compositionally biased region" description="Polar residues" evidence="1">
    <location>
        <begin position="712"/>
        <end position="729"/>
    </location>
</feature>
<name>A0ABM1K7P1_GEKJA</name>
<organism evidence="3 4">
    <name type="scientific">Gekko japonicus</name>
    <name type="common">Schlegel's Japanese gecko</name>
    <dbReference type="NCBI Taxonomy" id="146911"/>
    <lineage>
        <taxon>Eukaryota</taxon>
        <taxon>Metazoa</taxon>
        <taxon>Chordata</taxon>
        <taxon>Craniata</taxon>
        <taxon>Vertebrata</taxon>
        <taxon>Euteleostomi</taxon>
        <taxon>Lepidosauria</taxon>
        <taxon>Squamata</taxon>
        <taxon>Bifurcata</taxon>
        <taxon>Gekkota</taxon>
        <taxon>Gekkonidae</taxon>
        <taxon>Gekkoninae</taxon>
        <taxon>Gekko</taxon>
    </lineage>
</organism>
<feature type="compositionally biased region" description="Basic and acidic residues" evidence="1">
    <location>
        <begin position="981"/>
        <end position="991"/>
    </location>
</feature>
<dbReference type="GeneID" id="107113021"/>
<feature type="compositionally biased region" description="Pro residues" evidence="1">
    <location>
        <begin position="385"/>
        <end position="394"/>
    </location>
</feature>
<feature type="compositionally biased region" description="Pro residues" evidence="1">
    <location>
        <begin position="1296"/>
        <end position="1305"/>
    </location>
</feature>
<feature type="compositionally biased region" description="Polar residues" evidence="1">
    <location>
        <begin position="659"/>
        <end position="684"/>
    </location>
</feature>
<feature type="compositionally biased region" description="Acidic residues" evidence="1">
    <location>
        <begin position="859"/>
        <end position="871"/>
    </location>
</feature>
<feature type="region of interest" description="Disordered" evidence="1">
    <location>
        <begin position="532"/>
        <end position="574"/>
    </location>
</feature>
<feature type="region of interest" description="Disordered" evidence="1">
    <location>
        <begin position="962"/>
        <end position="1077"/>
    </location>
</feature>
<dbReference type="PANTHER" id="PTHR33775:SF2">
    <property type="entry name" value="CARDIAC-ENRICHED FHL2-INTERACTING PROTEIN"/>
    <property type="match status" value="1"/>
</dbReference>
<reference evidence="4" key="1">
    <citation type="submission" date="2025-08" db="UniProtKB">
        <authorList>
            <consortium name="RefSeq"/>
        </authorList>
    </citation>
    <scope>IDENTIFICATION</scope>
</reference>
<feature type="region of interest" description="Disordered" evidence="1">
    <location>
        <begin position="1089"/>
        <end position="1119"/>
    </location>
</feature>